<dbReference type="EMBL" id="BK015797">
    <property type="protein sequence ID" value="DAE25449.1"/>
    <property type="molecule type" value="Genomic_DNA"/>
</dbReference>
<proteinExistence type="predicted"/>
<accession>A0A8S5R2Y5</accession>
<organism evidence="1">
    <name type="scientific">Siphoviridae sp. ct6d71</name>
    <dbReference type="NCBI Taxonomy" id="2826298"/>
    <lineage>
        <taxon>Viruses</taxon>
        <taxon>Duplodnaviria</taxon>
        <taxon>Heunggongvirae</taxon>
        <taxon>Uroviricota</taxon>
        <taxon>Caudoviricetes</taxon>
    </lineage>
</organism>
<evidence type="ECO:0000313" key="1">
    <source>
        <dbReference type="EMBL" id="DAE25449.1"/>
    </source>
</evidence>
<protein>
    <submittedName>
        <fullName evidence="1">Uncharacterized protein</fullName>
    </submittedName>
</protein>
<sequence length="88" mass="10761">MKTYRRRKGVIAWQYDTEENFWKWIKEAEFTLGFDTKEQLLGLKVNIFSDFGLEKSFFVHKGDWIVFESNNFTVYDNKTFKKLFKETR</sequence>
<name>A0A8S5R2Y5_9CAUD</name>
<reference evidence="1" key="1">
    <citation type="journal article" date="2021" name="Proc. Natl. Acad. Sci. U.S.A.">
        <title>A Catalog of Tens of Thousands of Viruses from Human Metagenomes Reveals Hidden Associations with Chronic Diseases.</title>
        <authorList>
            <person name="Tisza M.J."/>
            <person name="Buck C.B."/>
        </authorList>
    </citation>
    <scope>NUCLEOTIDE SEQUENCE</scope>
    <source>
        <strain evidence="1">Ct6d71</strain>
    </source>
</reference>